<evidence type="ECO:0000313" key="6">
    <source>
        <dbReference type="EMBL" id="KAK9957702.1"/>
    </source>
</evidence>
<evidence type="ECO:0000259" key="5">
    <source>
        <dbReference type="PROSITE" id="PS51898"/>
    </source>
</evidence>
<evidence type="ECO:0000313" key="7">
    <source>
        <dbReference type="Proteomes" id="UP001479290"/>
    </source>
</evidence>
<evidence type="ECO:0000256" key="3">
    <source>
        <dbReference type="SAM" id="MobiDB-lite"/>
    </source>
</evidence>
<dbReference type="SUPFAM" id="SSF56349">
    <property type="entry name" value="DNA breaking-rejoining enzymes"/>
    <property type="match status" value="1"/>
</dbReference>
<gene>
    <name evidence="6" type="ORF">ABG768_011925</name>
</gene>
<dbReference type="PANTHER" id="PTHR35617:SF3">
    <property type="entry name" value="CORE-BINDING (CB) DOMAIN-CONTAINING PROTEIN"/>
    <property type="match status" value="1"/>
</dbReference>
<name>A0AAW1ZA44_CULAL</name>
<feature type="region of interest" description="Disordered" evidence="3">
    <location>
        <begin position="68"/>
        <end position="92"/>
    </location>
</feature>
<proteinExistence type="predicted"/>
<organism evidence="6 7">
    <name type="scientific">Culter alburnus</name>
    <name type="common">Topmouth culter</name>
    <dbReference type="NCBI Taxonomy" id="194366"/>
    <lineage>
        <taxon>Eukaryota</taxon>
        <taxon>Metazoa</taxon>
        <taxon>Chordata</taxon>
        <taxon>Craniata</taxon>
        <taxon>Vertebrata</taxon>
        <taxon>Euteleostomi</taxon>
        <taxon>Actinopterygii</taxon>
        <taxon>Neopterygii</taxon>
        <taxon>Teleostei</taxon>
        <taxon>Ostariophysi</taxon>
        <taxon>Cypriniformes</taxon>
        <taxon>Xenocyprididae</taxon>
        <taxon>Xenocypridinae</taxon>
        <taxon>Culter</taxon>
    </lineage>
</organism>
<sequence length="477" mass="53086">RRCTYGCGCSGTPMAKRTTLRVSSTESDHTNITKSKGMRSLSYTNCPKLAREVVADGDNSASMRPALAAPVAQGPPLSSARRDFSPRPEQSGTLGLARERLNLSVTGLPVRVIETIQNARAASTRSVYDRKWRVFEQWCASRHIVPFLCSVADMLCFLQELLDKDRAFSTVKVYLAAISACHVGIDKNTLGQHPLVCRFMRGARRLHRVSKPLIPPWELSVVLNALSQPPFEPIDSIELKLLSLKAALLLALSTAKRVSELHALSVHNSCMQFATDYSRVTLKTNPAFVPKVSESALACKQVDLLAFHPQPFSSPEDERLHCLCPVRALRHYVDRTKALRNSNQLFVSWADSHKGKPISRQRLSHWVVEAIIVSYNSMGLCPPEGLKAHSTRGMATSWALFKGVSVQDICAAASWASPHTFVRFYRLDVTEPSLAHSVLSKKKKKKKKNLSLEVFFNFLFTYIPVLLVNSYGYCVMS</sequence>
<evidence type="ECO:0000256" key="4">
    <source>
        <dbReference type="SAM" id="Phobius"/>
    </source>
</evidence>
<dbReference type="EMBL" id="JAWDJR010000019">
    <property type="protein sequence ID" value="KAK9957702.1"/>
    <property type="molecule type" value="Genomic_DNA"/>
</dbReference>
<keyword evidence="1" id="KW-0238">DNA-binding</keyword>
<dbReference type="GO" id="GO:0006310">
    <property type="term" value="P:DNA recombination"/>
    <property type="evidence" value="ECO:0007669"/>
    <property type="project" value="UniProtKB-KW"/>
</dbReference>
<comment type="caution">
    <text evidence="6">The sequence shown here is derived from an EMBL/GenBank/DDBJ whole genome shotgun (WGS) entry which is preliminary data.</text>
</comment>
<keyword evidence="7" id="KW-1185">Reference proteome</keyword>
<feature type="domain" description="Tyr recombinase" evidence="5">
    <location>
        <begin position="208"/>
        <end position="439"/>
    </location>
</feature>
<dbReference type="GO" id="GO:0003677">
    <property type="term" value="F:DNA binding"/>
    <property type="evidence" value="ECO:0007669"/>
    <property type="project" value="UniProtKB-KW"/>
</dbReference>
<dbReference type="Proteomes" id="UP001479290">
    <property type="component" value="Unassembled WGS sequence"/>
</dbReference>
<feature type="transmembrane region" description="Helical" evidence="4">
    <location>
        <begin position="450"/>
        <end position="471"/>
    </location>
</feature>
<keyword evidence="2" id="KW-0233">DNA recombination</keyword>
<dbReference type="SUPFAM" id="SSF47823">
    <property type="entry name" value="lambda integrase-like, N-terminal domain"/>
    <property type="match status" value="1"/>
</dbReference>
<evidence type="ECO:0000256" key="1">
    <source>
        <dbReference type="ARBA" id="ARBA00023125"/>
    </source>
</evidence>
<feature type="non-terminal residue" evidence="6">
    <location>
        <position position="1"/>
    </location>
</feature>
<dbReference type="InterPro" id="IPR013762">
    <property type="entry name" value="Integrase-like_cat_sf"/>
</dbReference>
<keyword evidence="4" id="KW-0812">Transmembrane</keyword>
<accession>A0AAW1ZA44</accession>
<dbReference type="InterPro" id="IPR011010">
    <property type="entry name" value="DNA_brk_join_enz"/>
</dbReference>
<keyword evidence="4" id="KW-1133">Transmembrane helix</keyword>
<dbReference type="InterPro" id="IPR010998">
    <property type="entry name" value="Integrase_recombinase_N"/>
</dbReference>
<dbReference type="AlphaFoldDB" id="A0AAW1ZA44"/>
<protein>
    <recommendedName>
        <fullName evidence="5">Tyr recombinase domain-containing protein</fullName>
    </recommendedName>
</protein>
<evidence type="ECO:0000256" key="2">
    <source>
        <dbReference type="ARBA" id="ARBA00023172"/>
    </source>
</evidence>
<reference evidence="6 7" key="1">
    <citation type="submission" date="2024-05" db="EMBL/GenBank/DDBJ databases">
        <title>A high-quality chromosomal-level genome assembly of Topmouth culter (Culter alburnus).</title>
        <authorList>
            <person name="Zhao H."/>
        </authorList>
    </citation>
    <scope>NUCLEOTIDE SEQUENCE [LARGE SCALE GENOMIC DNA]</scope>
    <source>
        <strain evidence="6">CATC2023</strain>
        <tissue evidence="6">Muscle</tissue>
    </source>
</reference>
<dbReference type="PROSITE" id="PS51898">
    <property type="entry name" value="TYR_RECOMBINASE"/>
    <property type="match status" value="1"/>
</dbReference>
<dbReference type="PANTHER" id="PTHR35617">
    <property type="entry name" value="PHAGE_INTEGRASE DOMAIN-CONTAINING PROTEIN"/>
    <property type="match status" value="1"/>
</dbReference>
<dbReference type="InterPro" id="IPR002104">
    <property type="entry name" value="Integrase_catalytic"/>
</dbReference>
<dbReference type="Gene3D" id="1.10.150.130">
    <property type="match status" value="1"/>
</dbReference>
<dbReference type="Gene3D" id="1.10.443.10">
    <property type="entry name" value="Intergrase catalytic core"/>
    <property type="match status" value="1"/>
</dbReference>
<keyword evidence="4" id="KW-0472">Membrane</keyword>
<dbReference type="GO" id="GO:0015074">
    <property type="term" value="P:DNA integration"/>
    <property type="evidence" value="ECO:0007669"/>
    <property type="project" value="InterPro"/>
</dbReference>